<dbReference type="InterPro" id="IPR036249">
    <property type="entry name" value="Thioredoxin-like_sf"/>
</dbReference>
<gene>
    <name evidence="2" type="ORF">SAMN05216283_10678</name>
</gene>
<sequence length="675" mass="77650">MATTTYTNELIHETSPYLLQHAHNPVNWLPWGEQALQLAKQENKLILISVGYAACHWCHVMAHESFENPEVAQIMNEHFVCIKVDREERPDVDQLYMTAVQLMTQRGGWPLNAIALPDGRPIWGGTYFQKEVWTNALLQIHAYHQQNPKKTAEYAERLSQGIQESSLVPILKESEALSISQLEQAVDRWKSSFDKQEGGHRGAPKFMLPNNLQFLLRWAHQTNDHDTLNYVETSLNKMAWGGIFDQIGGGFARYSTDSSWKVPHFEKMLYDNGQLLQIYAQAFHKTGNELYQEVIEQTVGFLKRELLSPENGFYSSLDADSEGEEGKFYVWQKKELQDLLAGDWPLFSKYYQVNENGHWEDGNYILLRKTSDEDFAQQHQLEVPKLKKRVTNWRNQLLNVRAKRIRPGLDDKILTSWNALTLSGLLAAYRALGAKEYLDLAEQNARFLQQNLQNSDGSIHHSFKNGISKIDGFLEDYAFLTQAWLDFYETTGVEEWLISAQKLTDYTLLHFFDQEKGFFYFTGDEQTDLLHRNIEIHDNVTPASNSVMANNLYRLGHHLEQNHLLKTAEQMLEKLANDFSHYPSGFSNWMNLALNFVQPYFEVAISGPEALGKLQEIQASYLPNCLFSASFTESQLPLLINRWSDKTTRIFVCQDKTCQSPTEEVAIALLQIQGS</sequence>
<dbReference type="PANTHER" id="PTHR42899">
    <property type="entry name" value="SPERMATOGENESIS-ASSOCIATED PROTEIN 20"/>
    <property type="match status" value="1"/>
</dbReference>
<dbReference type="AlphaFoldDB" id="A0A1I2IPA3"/>
<accession>A0A1I2IPA3</accession>
<dbReference type="InterPro" id="IPR008928">
    <property type="entry name" value="6-hairpin_glycosidase_sf"/>
</dbReference>
<protein>
    <recommendedName>
        <fullName evidence="1">Spermatogenesis-associated protein 20-like TRX domain-containing protein</fullName>
    </recommendedName>
</protein>
<dbReference type="SUPFAM" id="SSF52833">
    <property type="entry name" value="Thioredoxin-like"/>
    <property type="match status" value="1"/>
</dbReference>
<dbReference type="STRING" id="655355.SAMN05216283_10678"/>
<dbReference type="PANTHER" id="PTHR42899:SF1">
    <property type="entry name" value="SPERMATOGENESIS-ASSOCIATED PROTEIN 20"/>
    <property type="match status" value="1"/>
</dbReference>
<name>A0A1I2IPA3_9BACT</name>
<feature type="domain" description="Spermatogenesis-associated protein 20-like TRX" evidence="1">
    <location>
        <begin position="7"/>
        <end position="160"/>
    </location>
</feature>
<dbReference type="Proteomes" id="UP000198964">
    <property type="component" value="Unassembled WGS sequence"/>
</dbReference>
<dbReference type="SUPFAM" id="SSF48208">
    <property type="entry name" value="Six-hairpin glycosidases"/>
    <property type="match status" value="1"/>
</dbReference>
<dbReference type="InterPro" id="IPR012341">
    <property type="entry name" value="6hp_glycosidase-like_sf"/>
</dbReference>
<dbReference type="EMBL" id="FONW01000006">
    <property type="protein sequence ID" value="SFF42341.1"/>
    <property type="molecule type" value="Genomic_DNA"/>
</dbReference>
<dbReference type="RefSeq" id="WP_093920212.1">
    <property type="nucleotide sequence ID" value="NZ_FONW01000006.1"/>
</dbReference>
<dbReference type="Gene3D" id="3.40.30.10">
    <property type="entry name" value="Glutaredoxin"/>
    <property type="match status" value="1"/>
</dbReference>
<dbReference type="InterPro" id="IPR024705">
    <property type="entry name" value="Ssp411"/>
</dbReference>
<dbReference type="CDD" id="cd02955">
    <property type="entry name" value="SSP411"/>
    <property type="match status" value="1"/>
</dbReference>
<dbReference type="PIRSF" id="PIRSF006402">
    <property type="entry name" value="UCP006402_thioredoxin"/>
    <property type="match status" value="1"/>
</dbReference>
<dbReference type="InterPro" id="IPR004879">
    <property type="entry name" value="Ssp411-like_TRX"/>
</dbReference>
<proteinExistence type="predicted"/>
<reference evidence="2 3" key="1">
    <citation type="submission" date="2016-10" db="EMBL/GenBank/DDBJ databases">
        <authorList>
            <person name="de Groot N.N."/>
        </authorList>
    </citation>
    <scope>NUCLEOTIDE SEQUENCE [LARGE SCALE GENOMIC DNA]</scope>
    <source>
        <strain evidence="2 3">CGMCC 1.9156</strain>
    </source>
</reference>
<organism evidence="2 3">
    <name type="scientific">Sunxiuqinia elliptica</name>
    <dbReference type="NCBI Taxonomy" id="655355"/>
    <lineage>
        <taxon>Bacteria</taxon>
        <taxon>Pseudomonadati</taxon>
        <taxon>Bacteroidota</taxon>
        <taxon>Bacteroidia</taxon>
        <taxon>Marinilabiliales</taxon>
        <taxon>Prolixibacteraceae</taxon>
        <taxon>Sunxiuqinia</taxon>
    </lineage>
</organism>
<evidence type="ECO:0000259" key="1">
    <source>
        <dbReference type="Pfam" id="PF03190"/>
    </source>
</evidence>
<evidence type="ECO:0000313" key="2">
    <source>
        <dbReference type="EMBL" id="SFF42341.1"/>
    </source>
</evidence>
<dbReference type="Pfam" id="PF03190">
    <property type="entry name" value="Thioredox_DsbH"/>
    <property type="match status" value="1"/>
</dbReference>
<keyword evidence="3" id="KW-1185">Reference proteome</keyword>
<evidence type="ECO:0000313" key="3">
    <source>
        <dbReference type="Proteomes" id="UP000198964"/>
    </source>
</evidence>
<dbReference type="Gene3D" id="1.50.10.10">
    <property type="match status" value="2"/>
</dbReference>
<dbReference type="GO" id="GO:0005975">
    <property type="term" value="P:carbohydrate metabolic process"/>
    <property type="evidence" value="ECO:0007669"/>
    <property type="project" value="InterPro"/>
</dbReference>